<feature type="compositionally biased region" description="Low complexity" evidence="2">
    <location>
        <begin position="535"/>
        <end position="559"/>
    </location>
</feature>
<feature type="compositionally biased region" description="Low complexity" evidence="2">
    <location>
        <begin position="264"/>
        <end position="277"/>
    </location>
</feature>
<protein>
    <recommendedName>
        <fullName evidence="3">DUF7904 domain-containing protein</fullName>
    </recommendedName>
</protein>
<feature type="compositionally biased region" description="Basic residues" evidence="2">
    <location>
        <begin position="805"/>
        <end position="815"/>
    </location>
</feature>
<name>A0A0C3CQV8_PILCF</name>
<feature type="compositionally biased region" description="Polar residues" evidence="2">
    <location>
        <begin position="278"/>
        <end position="287"/>
    </location>
</feature>
<dbReference type="InParanoid" id="A0A0C3CQV8"/>
<reference evidence="5" key="2">
    <citation type="submission" date="2015-01" db="EMBL/GenBank/DDBJ databases">
        <title>Evolutionary Origins and Diversification of the Mycorrhizal Mutualists.</title>
        <authorList>
            <consortium name="DOE Joint Genome Institute"/>
            <consortium name="Mycorrhizal Genomics Consortium"/>
            <person name="Kohler A."/>
            <person name="Kuo A."/>
            <person name="Nagy L.G."/>
            <person name="Floudas D."/>
            <person name="Copeland A."/>
            <person name="Barry K.W."/>
            <person name="Cichocki N."/>
            <person name="Veneault-Fourrey C."/>
            <person name="LaButti K."/>
            <person name="Lindquist E.A."/>
            <person name="Lipzen A."/>
            <person name="Lundell T."/>
            <person name="Morin E."/>
            <person name="Murat C."/>
            <person name="Riley R."/>
            <person name="Ohm R."/>
            <person name="Sun H."/>
            <person name="Tunlid A."/>
            <person name="Henrissat B."/>
            <person name="Grigoriev I.V."/>
            <person name="Hibbett D.S."/>
            <person name="Martin F."/>
        </authorList>
    </citation>
    <scope>NUCLEOTIDE SEQUENCE [LARGE SCALE GENOMIC DNA]</scope>
    <source>
        <strain evidence="5">F 1598</strain>
    </source>
</reference>
<keyword evidence="5" id="KW-1185">Reference proteome</keyword>
<accession>A0A0C3CQV8</accession>
<dbReference type="InterPro" id="IPR007122">
    <property type="entry name" value="Villin/Gelsolin"/>
</dbReference>
<feature type="compositionally biased region" description="Pro residues" evidence="2">
    <location>
        <begin position="664"/>
        <end position="673"/>
    </location>
</feature>
<dbReference type="EMBL" id="KN832970">
    <property type="protein sequence ID" value="KIM92032.1"/>
    <property type="molecule type" value="Genomic_DNA"/>
</dbReference>
<feature type="compositionally biased region" description="Basic and acidic residues" evidence="2">
    <location>
        <begin position="166"/>
        <end position="181"/>
    </location>
</feature>
<feature type="compositionally biased region" description="Polar residues" evidence="2">
    <location>
        <begin position="727"/>
        <end position="740"/>
    </location>
</feature>
<dbReference type="Gene3D" id="3.40.20.10">
    <property type="entry name" value="Severin"/>
    <property type="match status" value="1"/>
</dbReference>
<feature type="region of interest" description="Disordered" evidence="2">
    <location>
        <begin position="1"/>
        <end position="21"/>
    </location>
</feature>
<feature type="domain" description="DUF7904" evidence="3">
    <location>
        <begin position="1156"/>
        <end position="1239"/>
    </location>
</feature>
<feature type="region of interest" description="Disordered" evidence="2">
    <location>
        <begin position="909"/>
        <end position="969"/>
    </location>
</feature>
<feature type="compositionally biased region" description="Basic and acidic residues" evidence="2">
    <location>
        <begin position="331"/>
        <end position="343"/>
    </location>
</feature>
<dbReference type="SUPFAM" id="SSF55753">
    <property type="entry name" value="Actin depolymerizing proteins"/>
    <property type="match status" value="1"/>
</dbReference>
<organism evidence="4 5">
    <name type="scientific">Piloderma croceum (strain F 1598)</name>
    <dbReference type="NCBI Taxonomy" id="765440"/>
    <lineage>
        <taxon>Eukaryota</taxon>
        <taxon>Fungi</taxon>
        <taxon>Dikarya</taxon>
        <taxon>Basidiomycota</taxon>
        <taxon>Agaricomycotina</taxon>
        <taxon>Agaricomycetes</taxon>
        <taxon>Agaricomycetidae</taxon>
        <taxon>Atheliales</taxon>
        <taxon>Atheliaceae</taxon>
        <taxon>Piloderma</taxon>
    </lineage>
</organism>
<proteinExistence type="predicted"/>
<feature type="compositionally biased region" description="Basic and acidic residues" evidence="2">
    <location>
        <begin position="950"/>
        <end position="960"/>
    </location>
</feature>
<gene>
    <name evidence="4" type="ORF">PILCRDRAFT_109210</name>
</gene>
<dbReference type="STRING" id="765440.A0A0C3CQV8"/>
<feature type="compositionally biased region" description="Polar residues" evidence="2">
    <location>
        <begin position="243"/>
        <end position="256"/>
    </location>
</feature>
<dbReference type="InterPro" id="IPR029006">
    <property type="entry name" value="ADF-H/Gelsolin-like_dom_sf"/>
</dbReference>
<dbReference type="InterPro" id="IPR057226">
    <property type="entry name" value="DUF7904"/>
</dbReference>
<feature type="compositionally biased region" description="Polar residues" evidence="2">
    <location>
        <begin position="481"/>
        <end position="495"/>
    </location>
</feature>
<keyword evidence="1" id="KW-0677">Repeat</keyword>
<feature type="region of interest" description="Disordered" evidence="2">
    <location>
        <begin position="860"/>
        <end position="888"/>
    </location>
</feature>
<sequence>MSSQTRSSRSRSIDLPKPDTGLAEWTSKIKAMQRQVDADDEAEQRKLEEEIAASRLARMRRSQGSKTSSLDLSLNPEYAGALRSNTPSNRSSDDLKPIDRQGDQEEALRKLMGSRGLSNPARPGQERKPSSPLAQSQPKPEATSLAAFMGGRASGPRLNRHAPQQDAHDPTQFDQRTRVDAPHPVFGRGGVAMPGMIAKGRSSMQSERDRDVSNRSRSVSPMPDYNKSPSGQFDTVPRVAEVSGQSPALSRPTNSYGGRERGTSISSGNSRARSSNSQPKVTPNNAESDIGRSSGLLEPFTEKRKVVNRSPSPGTSFYPRGKTPEPSLIPTKHEPQPQSRDYDFPSSHRRPSRSPARPVEQPKYTPPVPPKQQGDSVSLAAFMGGRATGPRLNKHAPQQDAHDPTQFDQRTNITAPHPVFGKGGVAMPGMTNRLSFARSVSGGQLRDAENGSQPTAARTELQPSTYLNTGKGVGIRERAISTPSGFTSRMGSSPPQEDFMKSDNARRPATKSSLPEIRAKTPTNTINTPSPPTTSRPYTPRQSVTSTSPASSTPQKSSPITMPSLARPIQPEPRQSPTGPQIPPTKNPSRAFLRPPAEKEPTPSLSRLKGRGFVQSMIKSSTQLEASANEFGSTPSTDMAHTAPRKSSVLDRWQPAASASSTPTSPPTSPNPIPIRKSRTMDQTTTSSDAGCGSISPDKALVKPVDTSKSLKSVPSLPAMSPADNLRPSSRASSSKTNDISTDKPPPNMPGLGSSSTLISYIKPTKTGDDSLPPSARNSLDREGRGGRKSLTSELPVASGEPLKHPTKGRARKPRKDRDAKPAQRQGLPGTPTSGTNLPSYMERSASMAAIRTESLATPSLSTPRAITPPNARHMNGKLEQSRTNLSSDDLPLVSRVTEEQADQAIIRVKPLSSTPIESKSAPKTQNGSLGQRPLPGITTSTPTPSSEMLKQDVKRERSPGRHTRIPSTGNRATVMDVAQAWIEQPVGALSATANAEAAAMSHEDIIQDESPEMIERLAEALPQRMHMTPPNVQAEKRKSSYEKYSAVILPSLPEEQTPASSPMVTLSQSATQDQLEQGGVDKYGLDSKQILRSLEVASNIDANLVHFDHTDEPLPRINISALVDANAHKFMPSPFEVTISIDVMHIAKSTATSISKDIHVFYDTEVLVIIHRCKSKSSGLVSTKVWSWQGKRSRCGEKEDRKLQELAKRYGTNLETVHQYQEPSELVCLLGGTLAIRQVKLDRLVVSAAPTHRNVQGIRAHWSSENTAMHSVRSYNGSIFIEEHDLSVKNMCSGFSYCFTILDTLYVWYGCGSRQQEREAALKYTQDLAAKGSTVIELAEGESDDDEMFWMMLGDDEYAKADYWKWRRTSPELAPRLWRVDADKCEDACQLTASTPEMMALQDAVYIIDCIWEYFVLVGQKARGKRRDIRLAMSVAQQISDRVAFSRPFCPTIHALILPSRLPLDLRLQLRGIDESRLNNDLIPDHMNILPSAEGLEHLKRRSWNKTILRDHTMLPLGLDLSATL</sequence>
<evidence type="ECO:0000259" key="3">
    <source>
        <dbReference type="Pfam" id="PF25480"/>
    </source>
</evidence>
<dbReference type="Proteomes" id="UP000054166">
    <property type="component" value="Unassembled WGS sequence"/>
</dbReference>
<feature type="region of interest" description="Disordered" evidence="2">
    <location>
        <begin position="56"/>
        <end position="846"/>
    </location>
</feature>
<dbReference type="GO" id="GO:0051015">
    <property type="term" value="F:actin filament binding"/>
    <property type="evidence" value="ECO:0007669"/>
    <property type="project" value="InterPro"/>
</dbReference>
<feature type="compositionally biased region" description="Polar residues" evidence="2">
    <location>
        <begin position="450"/>
        <end position="468"/>
    </location>
</feature>
<reference evidence="4 5" key="1">
    <citation type="submission" date="2014-04" db="EMBL/GenBank/DDBJ databases">
        <authorList>
            <consortium name="DOE Joint Genome Institute"/>
            <person name="Kuo A."/>
            <person name="Tarkka M."/>
            <person name="Buscot F."/>
            <person name="Kohler A."/>
            <person name="Nagy L.G."/>
            <person name="Floudas D."/>
            <person name="Copeland A."/>
            <person name="Barry K.W."/>
            <person name="Cichocki N."/>
            <person name="Veneault-Fourrey C."/>
            <person name="LaButti K."/>
            <person name="Lindquist E.A."/>
            <person name="Lipzen A."/>
            <person name="Lundell T."/>
            <person name="Morin E."/>
            <person name="Murat C."/>
            <person name="Sun H."/>
            <person name="Tunlid A."/>
            <person name="Henrissat B."/>
            <person name="Grigoriev I.V."/>
            <person name="Hibbett D.S."/>
            <person name="Martin F."/>
            <person name="Nordberg H.P."/>
            <person name="Cantor M.N."/>
            <person name="Hua S.X."/>
        </authorList>
    </citation>
    <scope>NUCLEOTIDE SEQUENCE [LARGE SCALE GENOMIC DNA]</scope>
    <source>
        <strain evidence="4 5">F 1598</strain>
    </source>
</reference>
<dbReference type="HOGENOM" id="CLU_003265_0_0_1"/>
<dbReference type="OrthoDB" id="6375767at2759"/>
<feature type="compositionally biased region" description="Polar residues" evidence="2">
    <location>
        <begin position="912"/>
        <end position="930"/>
    </location>
</feature>
<dbReference type="PANTHER" id="PTHR11977">
    <property type="entry name" value="VILLIN"/>
    <property type="match status" value="1"/>
</dbReference>
<dbReference type="Pfam" id="PF25480">
    <property type="entry name" value="DUF7904"/>
    <property type="match status" value="1"/>
</dbReference>
<feature type="compositionally biased region" description="Polar residues" evidence="2">
    <location>
        <begin position="617"/>
        <end position="639"/>
    </location>
</feature>
<feature type="compositionally biased region" description="Basic and acidic residues" evidence="2">
    <location>
        <begin position="91"/>
        <end position="109"/>
    </location>
</feature>
<evidence type="ECO:0000313" key="4">
    <source>
        <dbReference type="EMBL" id="KIM92032.1"/>
    </source>
</evidence>
<evidence type="ECO:0000256" key="1">
    <source>
        <dbReference type="ARBA" id="ARBA00022737"/>
    </source>
</evidence>
<dbReference type="SMART" id="SM00262">
    <property type="entry name" value="GEL"/>
    <property type="match status" value="1"/>
</dbReference>
<evidence type="ECO:0000313" key="5">
    <source>
        <dbReference type="Proteomes" id="UP000054166"/>
    </source>
</evidence>
<dbReference type="PANTHER" id="PTHR11977:SF51">
    <property type="entry name" value="PROTEIN FLIGHTLESS-1 HOMOLOG"/>
    <property type="match status" value="1"/>
</dbReference>
<evidence type="ECO:0000256" key="2">
    <source>
        <dbReference type="SAM" id="MobiDB-lite"/>
    </source>
</evidence>